<sequence>MTKTNMNDRPNDNSNSTDADPTPPSVIEPVRTFMSDDPTPSSQQELDKDRLKLCQAVLFDLDGTIADTAPDLVAAVNKMRHDRGLEMRPLETLRPLASAGARGLLGGAFEISPEHPDYAAMREEFLANYEADLCIETTLFPGIDELLDQLDARGVRWGIVTNKVTRLAEPLVALLGLAERAACVVCGDTTSHSKPHPAPLLHAAELMEEKPEQVVYVGDDLRDVQAGFAAGMVTVAAAYGYCGTDLPPTRWHADHVVETTIELQQLLRDVQ</sequence>
<dbReference type="Gene3D" id="3.40.50.1000">
    <property type="entry name" value="HAD superfamily/HAD-like"/>
    <property type="match status" value="1"/>
</dbReference>
<dbReference type="SFLD" id="SFLDG01135">
    <property type="entry name" value="C1.5.6:_HAD__Beta-PGM__Phospha"/>
    <property type="match status" value="1"/>
</dbReference>
<comment type="pathway">
    <text evidence="3">Organic acid metabolism; glycolate biosynthesis; glycolate from 2-phosphoglycolate: step 1/1.</text>
</comment>
<dbReference type="InterPro" id="IPR037512">
    <property type="entry name" value="PGPase_prok"/>
</dbReference>
<keyword evidence="8" id="KW-0479">Metal-binding</keyword>
<dbReference type="Pfam" id="PF13419">
    <property type="entry name" value="HAD_2"/>
    <property type="match status" value="1"/>
</dbReference>
<name>A0A242M8S4_CABSO</name>
<feature type="compositionally biased region" description="Polar residues" evidence="13">
    <location>
        <begin position="1"/>
        <end position="19"/>
    </location>
</feature>
<evidence type="ECO:0000256" key="7">
    <source>
        <dbReference type="ARBA" id="ARBA00022567"/>
    </source>
</evidence>
<dbReference type="InterPro" id="IPR006439">
    <property type="entry name" value="HAD-SF_hydro_IA"/>
</dbReference>
<dbReference type="NCBIfam" id="TIGR01449">
    <property type="entry name" value="PGP_bact"/>
    <property type="match status" value="1"/>
</dbReference>
<dbReference type="InterPro" id="IPR023198">
    <property type="entry name" value="PGP-like_dom2"/>
</dbReference>
<dbReference type="NCBIfam" id="TIGR01509">
    <property type="entry name" value="HAD-SF-IA-v3"/>
    <property type="match status" value="1"/>
</dbReference>
<dbReference type="EC" id="3.1.3.18" evidence="6"/>
<evidence type="ECO:0000256" key="13">
    <source>
        <dbReference type="SAM" id="MobiDB-lite"/>
    </source>
</evidence>
<dbReference type="PANTHER" id="PTHR43434">
    <property type="entry name" value="PHOSPHOGLYCOLATE PHOSPHATASE"/>
    <property type="match status" value="1"/>
</dbReference>
<dbReference type="InterPro" id="IPR041492">
    <property type="entry name" value="HAD_2"/>
</dbReference>
<dbReference type="GO" id="GO:0006281">
    <property type="term" value="P:DNA repair"/>
    <property type="evidence" value="ECO:0007669"/>
    <property type="project" value="TreeGrafter"/>
</dbReference>
<evidence type="ECO:0000256" key="8">
    <source>
        <dbReference type="ARBA" id="ARBA00022723"/>
    </source>
</evidence>
<dbReference type="SFLD" id="SFLDG01129">
    <property type="entry name" value="C1.5:_HAD__Beta-PGM__Phosphata"/>
    <property type="match status" value="1"/>
</dbReference>
<evidence type="ECO:0000256" key="6">
    <source>
        <dbReference type="ARBA" id="ARBA00013078"/>
    </source>
</evidence>
<comment type="function">
    <text evidence="12">Specifically catalyzes the dephosphorylation of 2-phosphoglycolate. Is involved in the dissimilation of the intracellular 2-phosphoglycolate formed during the DNA repair of 3'-phosphoglycolate ends, a major class of DNA lesions induced by oxidative stress.</text>
</comment>
<evidence type="ECO:0000256" key="10">
    <source>
        <dbReference type="ARBA" id="ARBA00022842"/>
    </source>
</evidence>
<evidence type="ECO:0000256" key="4">
    <source>
        <dbReference type="ARBA" id="ARBA00006171"/>
    </source>
</evidence>
<dbReference type="FunFam" id="3.40.50.1000:FF:000022">
    <property type="entry name" value="Phosphoglycolate phosphatase"/>
    <property type="match status" value="1"/>
</dbReference>
<evidence type="ECO:0000256" key="2">
    <source>
        <dbReference type="ARBA" id="ARBA00001946"/>
    </source>
</evidence>
<comment type="cofactor">
    <cofactor evidence="2">
        <name>Mg(2+)</name>
        <dbReference type="ChEBI" id="CHEBI:18420"/>
    </cofactor>
</comment>
<proteinExistence type="inferred from homology"/>
<evidence type="ECO:0000313" key="14">
    <source>
        <dbReference type="EMBL" id="OTP67669.1"/>
    </source>
</evidence>
<dbReference type="SUPFAM" id="SSF56784">
    <property type="entry name" value="HAD-like"/>
    <property type="match status" value="1"/>
</dbReference>
<keyword evidence="10" id="KW-0460">Magnesium</keyword>
<dbReference type="PANTHER" id="PTHR43434:SF23">
    <property type="entry name" value="PHOSPHOGLYCOLATE PHOSPHATASE"/>
    <property type="match status" value="1"/>
</dbReference>
<evidence type="ECO:0000256" key="5">
    <source>
        <dbReference type="ARBA" id="ARBA00011233"/>
    </source>
</evidence>
<evidence type="ECO:0000256" key="3">
    <source>
        <dbReference type="ARBA" id="ARBA00004818"/>
    </source>
</evidence>
<keyword evidence="11" id="KW-0119">Carbohydrate metabolism</keyword>
<accession>A0A242M8S4</accession>
<comment type="caution">
    <text evidence="14">The sequence shown here is derived from an EMBL/GenBank/DDBJ whole genome shotgun (WGS) entry which is preliminary data.</text>
</comment>
<reference evidence="14 15" key="1">
    <citation type="submission" date="2017-03" db="EMBL/GenBank/DDBJ databases">
        <title>Genome analysis of strain PAMC 26577.</title>
        <authorList>
            <person name="Oh H.-M."/>
            <person name="Yang J.-A."/>
        </authorList>
    </citation>
    <scope>NUCLEOTIDE SEQUENCE [LARGE SCALE GENOMIC DNA]</scope>
    <source>
        <strain evidence="14 15">PAMC 26577</strain>
    </source>
</reference>
<evidence type="ECO:0000256" key="12">
    <source>
        <dbReference type="ARBA" id="ARBA00059247"/>
    </source>
</evidence>
<evidence type="ECO:0000256" key="9">
    <source>
        <dbReference type="ARBA" id="ARBA00022801"/>
    </source>
</evidence>
<dbReference type="InterPro" id="IPR023214">
    <property type="entry name" value="HAD_sf"/>
</dbReference>
<dbReference type="GO" id="GO:0008967">
    <property type="term" value="F:phosphoglycolate phosphatase activity"/>
    <property type="evidence" value="ECO:0007669"/>
    <property type="project" value="UniProtKB-EC"/>
</dbReference>
<dbReference type="NCBIfam" id="TIGR01549">
    <property type="entry name" value="HAD-SF-IA-v1"/>
    <property type="match status" value="1"/>
</dbReference>
<dbReference type="GO" id="GO:0046872">
    <property type="term" value="F:metal ion binding"/>
    <property type="evidence" value="ECO:0007669"/>
    <property type="project" value="UniProtKB-KW"/>
</dbReference>
<evidence type="ECO:0000256" key="11">
    <source>
        <dbReference type="ARBA" id="ARBA00023277"/>
    </source>
</evidence>
<feature type="region of interest" description="Disordered" evidence="13">
    <location>
        <begin position="1"/>
        <end position="46"/>
    </location>
</feature>
<keyword evidence="9" id="KW-0378">Hydrolase</keyword>
<dbReference type="AlphaFoldDB" id="A0A242M8S4"/>
<comment type="subunit">
    <text evidence="5">Homotrimer.</text>
</comment>
<dbReference type="InterPro" id="IPR050155">
    <property type="entry name" value="HAD-like_hydrolase_sf"/>
</dbReference>
<dbReference type="GO" id="GO:0005829">
    <property type="term" value="C:cytosol"/>
    <property type="evidence" value="ECO:0007669"/>
    <property type="project" value="TreeGrafter"/>
</dbReference>
<dbReference type="GO" id="GO:0019253">
    <property type="term" value="P:reductive pentose-phosphate cycle"/>
    <property type="evidence" value="ECO:0007669"/>
    <property type="project" value="UniProtKB-KW"/>
</dbReference>
<comment type="catalytic activity">
    <reaction evidence="1">
        <text>2-phosphoglycolate + H2O = glycolate + phosphate</text>
        <dbReference type="Rhea" id="RHEA:14369"/>
        <dbReference type="ChEBI" id="CHEBI:15377"/>
        <dbReference type="ChEBI" id="CHEBI:29805"/>
        <dbReference type="ChEBI" id="CHEBI:43474"/>
        <dbReference type="ChEBI" id="CHEBI:58033"/>
        <dbReference type="EC" id="3.1.3.18"/>
    </reaction>
</comment>
<evidence type="ECO:0000313" key="15">
    <source>
        <dbReference type="Proteomes" id="UP000195221"/>
    </source>
</evidence>
<dbReference type="Proteomes" id="UP000195221">
    <property type="component" value="Unassembled WGS sequence"/>
</dbReference>
<dbReference type="InterPro" id="IPR036412">
    <property type="entry name" value="HAD-like_sf"/>
</dbReference>
<organism evidence="14 15">
    <name type="scientific">Caballeronia sordidicola</name>
    <name type="common">Burkholderia sordidicola</name>
    <dbReference type="NCBI Taxonomy" id="196367"/>
    <lineage>
        <taxon>Bacteria</taxon>
        <taxon>Pseudomonadati</taxon>
        <taxon>Pseudomonadota</taxon>
        <taxon>Betaproteobacteria</taxon>
        <taxon>Burkholderiales</taxon>
        <taxon>Burkholderiaceae</taxon>
        <taxon>Caballeronia</taxon>
    </lineage>
</organism>
<dbReference type="Gene3D" id="1.10.150.240">
    <property type="entry name" value="Putative phosphatase, domain 2"/>
    <property type="match status" value="1"/>
</dbReference>
<evidence type="ECO:0000256" key="1">
    <source>
        <dbReference type="ARBA" id="ARBA00000830"/>
    </source>
</evidence>
<protein>
    <recommendedName>
        <fullName evidence="6">phosphoglycolate phosphatase</fullName>
        <ecNumber evidence="6">3.1.3.18</ecNumber>
    </recommendedName>
</protein>
<gene>
    <name evidence="14" type="ORF">PAMC26577_36440</name>
</gene>
<dbReference type="EMBL" id="NBTZ01000152">
    <property type="protein sequence ID" value="OTP67669.1"/>
    <property type="molecule type" value="Genomic_DNA"/>
</dbReference>
<keyword evidence="7" id="KW-0113">Calvin cycle</keyword>
<comment type="similarity">
    <text evidence="4">Belongs to the HAD-like hydrolase superfamily. CbbY/CbbZ/Gph/YieH family.</text>
</comment>
<dbReference type="SFLD" id="SFLDS00003">
    <property type="entry name" value="Haloacid_Dehalogenase"/>
    <property type="match status" value="1"/>
</dbReference>